<dbReference type="InterPro" id="IPR001138">
    <property type="entry name" value="Zn2Cys6_DnaBD"/>
</dbReference>
<dbReference type="GeneID" id="81367736"/>
<dbReference type="GO" id="GO:0001228">
    <property type="term" value="F:DNA-binding transcription activator activity, RNA polymerase II-specific"/>
    <property type="evidence" value="ECO:0007669"/>
    <property type="project" value="TreeGrafter"/>
</dbReference>
<feature type="compositionally biased region" description="Acidic residues" evidence="7">
    <location>
        <begin position="129"/>
        <end position="141"/>
    </location>
</feature>
<evidence type="ECO:0000256" key="6">
    <source>
        <dbReference type="ARBA" id="ARBA00023242"/>
    </source>
</evidence>
<evidence type="ECO:0000259" key="8">
    <source>
        <dbReference type="PROSITE" id="PS50048"/>
    </source>
</evidence>
<dbReference type="InterPro" id="IPR051430">
    <property type="entry name" value="Fungal_TF_Env_Response"/>
</dbReference>
<dbReference type="RefSeq" id="XP_056491490.1">
    <property type="nucleotide sequence ID" value="XM_056628756.1"/>
</dbReference>
<keyword evidence="4" id="KW-0238">DNA-binding</keyword>
<reference evidence="9" key="2">
    <citation type="journal article" date="2023" name="IMA Fungus">
        <title>Comparative genomic study of the Penicillium genus elucidates a diverse pangenome and 15 lateral gene transfer events.</title>
        <authorList>
            <person name="Petersen C."/>
            <person name="Sorensen T."/>
            <person name="Nielsen M.R."/>
            <person name="Sondergaard T.E."/>
            <person name="Sorensen J.L."/>
            <person name="Fitzpatrick D.A."/>
            <person name="Frisvad J.C."/>
            <person name="Nielsen K.L."/>
        </authorList>
    </citation>
    <scope>NUCLEOTIDE SEQUENCE</scope>
    <source>
        <strain evidence="9">IBT 29677</strain>
    </source>
</reference>
<dbReference type="GO" id="GO:0008270">
    <property type="term" value="F:zinc ion binding"/>
    <property type="evidence" value="ECO:0007669"/>
    <property type="project" value="InterPro"/>
</dbReference>
<dbReference type="SMART" id="SM00066">
    <property type="entry name" value="GAL4"/>
    <property type="match status" value="1"/>
</dbReference>
<dbReference type="Proteomes" id="UP001147747">
    <property type="component" value="Unassembled WGS sequence"/>
</dbReference>
<evidence type="ECO:0000256" key="1">
    <source>
        <dbReference type="ARBA" id="ARBA00022723"/>
    </source>
</evidence>
<evidence type="ECO:0000256" key="7">
    <source>
        <dbReference type="SAM" id="MobiDB-lite"/>
    </source>
</evidence>
<dbReference type="PANTHER" id="PTHR31944">
    <property type="entry name" value="HEME-RESPONSIVE ZINC FINGER TRANSCRIPTION FACTOR HAP1"/>
    <property type="match status" value="1"/>
</dbReference>
<feature type="compositionally biased region" description="Polar residues" evidence="7">
    <location>
        <begin position="61"/>
        <end position="82"/>
    </location>
</feature>
<dbReference type="SMART" id="SM00906">
    <property type="entry name" value="Fungal_trans"/>
    <property type="match status" value="1"/>
</dbReference>
<dbReference type="PANTHER" id="PTHR31944:SF131">
    <property type="entry name" value="HEME-RESPONSIVE ZINC FINGER TRANSCRIPTION FACTOR HAP1"/>
    <property type="match status" value="1"/>
</dbReference>
<feature type="region of interest" description="Disordered" evidence="7">
    <location>
        <begin position="61"/>
        <end position="84"/>
    </location>
</feature>
<organism evidence="9 10">
    <name type="scientific">Penicillium cosmopolitanum</name>
    <dbReference type="NCBI Taxonomy" id="1131564"/>
    <lineage>
        <taxon>Eukaryota</taxon>
        <taxon>Fungi</taxon>
        <taxon>Dikarya</taxon>
        <taxon>Ascomycota</taxon>
        <taxon>Pezizomycotina</taxon>
        <taxon>Eurotiomycetes</taxon>
        <taxon>Eurotiomycetidae</taxon>
        <taxon>Eurotiales</taxon>
        <taxon>Aspergillaceae</taxon>
        <taxon>Penicillium</taxon>
    </lineage>
</organism>
<evidence type="ECO:0000256" key="3">
    <source>
        <dbReference type="ARBA" id="ARBA00023015"/>
    </source>
</evidence>
<comment type="caution">
    <text evidence="9">The sequence shown here is derived from an EMBL/GenBank/DDBJ whole genome shotgun (WGS) entry which is preliminary data.</text>
</comment>
<dbReference type="GO" id="GO:0006351">
    <property type="term" value="P:DNA-templated transcription"/>
    <property type="evidence" value="ECO:0007669"/>
    <property type="project" value="InterPro"/>
</dbReference>
<dbReference type="Gene3D" id="4.10.240.10">
    <property type="entry name" value="Zn(2)-C6 fungal-type DNA-binding domain"/>
    <property type="match status" value="1"/>
</dbReference>
<evidence type="ECO:0000256" key="5">
    <source>
        <dbReference type="ARBA" id="ARBA00023163"/>
    </source>
</evidence>
<dbReference type="Pfam" id="PF04082">
    <property type="entry name" value="Fungal_trans"/>
    <property type="match status" value="1"/>
</dbReference>
<keyword evidence="5" id="KW-0804">Transcription</keyword>
<keyword evidence="1" id="KW-0479">Metal-binding</keyword>
<keyword evidence="3" id="KW-0805">Transcription regulation</keyword>
<evidence type="ECO:0000256" key="4">
    <source>
        <dbReference type="ARBA" id="ARBA00023125"/>
    </source>
</evidence>
<feature type="compositionally biased region" description="Low complexity" evidence="7">
    <location>
        <begin position="763"/>
        <end position="772"/>
    </location>
</feature>
<dbReference type="PROSITE" id="PS50048">
    <property type="entry name" value="ZN2_CY6_FUNGAL_2"/>
    <property type="match status" value="1"/>
</dbReference>
<evidence type="ECO:0000256" key="2">
    <source>
        <dbReference type="ARBA" id="ARBA00022833"/>
    </source>
</evidence>
<feature type="region of interest" description="Disordered" evidence="7">
    <location>
        <begin position="117"/>
        <end position="141"/>
    </location>
</feature>
<dbReference type="InterPro" id="IPR007219">
    <property type="entry name" value="XnlR_reg_dom"/>
</dbReference>
<dbReference type="InterPro" id="IPR036864">
    <property type="entry name" value="Zn2-C6_fun-type_DNA-bd_sf"/>
</dbReference>
<reference evidence="9" key="1">
    <citation type="submission" date="2022-12" db="EMBL/GenBank/DDBJ databases">
        <authorList>
            <person name="Petersen C."/>
        </authorList>
    </citation>
    <scope>NUCLEOTIDE SEQUENCE</scope>
    <source>
        <strain evidence="9">IBT 29677</strain>
    </source>
</reference>
<accession>A0A9X0BC43</accession>
<keyword evidence="2" id="KW-0862">Zinc</keyword>
<protein>
    <recommendedName>
        <fullName evidence="8">Zn(2)-C6 fungal-type domain-containing protein</fullName>
    </recommendedName>
</protein>
<dbReference type="PROSITE" id="PS00463">
    <property type="entry name" value="ZN2_CY6_FUNGAL_1"/>
    <property type="match status" value="1"/>
</dbReference>
<dbReference type="GO" id="GO:0000978">
    <property type="term" value="F:RNA polymerase II cis-regulatory region sequence-specific DNA binding"/>
    <property type="evidence" value="ECO:0007669"/>
    <property type="project" value="TreeGrafter"/>
</dbReference>
<keyword evidence="10" id="KW-1185">Reference proteome</keyword>
<dbReference type="OrthoDB" id="762982at2759"/>
<dbReference type="EMBL" id="JAPZBU010000005">
    <property type="protein sequence ID" value="KAJ5404248.1"/>
    <property type="molecule type" value="Genomic_DNA"/>
</dbReference>
<evidence type="ECO:0000313" key="10">
    <source>
        <dbReference type="Proteomes" id="UP001147747"/>
    </source>
</evidence>
<feature type="region of interest" description="Disordered" evidence="7">
    <location>
        <begin position="755"/>
        <end position="833"/>
    </location>
</feature>
<keyword evidence="6" id="KW-0539">Nucleus</keyword>
<name>A0A9X0BC43_9EURO</name>
<dbReference type="AlphaFoldDB" id="A0A9X0BC43"/>
<sequence length="833" mass="93142">MSPTPPSTTSSSGHSPEFRVIRKRNRVPLSCAPCRHRKLKCNRGHPCENCVKRGDGPSCTYAQTGTRKKNSSQQASPTSPDDMQNRIDRLEGLVLSLMTNGTQSDGPAAAMAAISGESTTGSTGLSNEIELDDDEGPESDTEQVTKSFGIMKVDNNKSYYISEAHWASVLNDISEVKNYFATHKKQFEEQAEKVKATRPRTDVPESTLLFGAMKPLSRPEIMASLPSKYTADLLVARYFNTYDPATHILHGPTFQTQYNKHWEDPSQTELVWIAMLFAMMRLAMLSYYREGDEPPRVSWQGYGHGWIFPQFCCPMLDPGRLYQATSTWEADISVWVLTGVIARLAMRMGYHRDSKMFPNITPFQGEMRRRVWSFVATADLLFSFQVGMPSMLRDADMDTELPRNLYDDDFDENCLELPPPRQLTEPTPISYLISKSRLVYAFGRVNEQMSSLSSTSYDKVMELDADLRRARELIPDHLHIRPFEECALDPVNLITSRFSVASIYLKAQCVLHRPYLVRSRENPRFTYSRRTCIDSAMELLEFHATLQSEVGNGRLRGRCNPVTPINSADFLLAGTITCLDLYHTFNLQNSGRPSGDTYTWGRERRDEMLAAIKRSKEIWDETSDKSMESFKASSVIGVMLKKLQIAIPGSENGTGNVPFEPQDEKQNAAMTLGLLSSGMSPMNPGPPPYSDPMFKMSDSPMPTVGPAEMPGPASPFSSMFGQMPDMQVNLDWDAWDTYLQNPGFDTTTPFWPMTNPGMGVLPQQQQQQQQQQVPSPMVDSRTPSIPHNAPNGQRVPNMFSPNSNSSDGGSGSIPGFTPMSQQSTNTGRSQGSM</sequence>
<proteinExistence type="predicted"/>
<gene>
    <name evidence="9" type="ORF">N7509_004119</name>
</gene>
<dbReference type="CDD" id="cd00067">
    <property type="entry name" value="GAL4"/>
    <property type="match status" value="1"/>
</dbReference>
<feature type="compositionally biased region" description="Polar residues" evidence="7">
    <location>
        <begin position="818"/>
        <end position="833"/>
    </location>
</feature>
<evidence type="ECO:0000313" key="9">
    <source>
        <dbReference type="EMBL" id="KAJ5404248.1"/>
    </source>
</evidence>
<dbReference type="Pfam" id="PF00172">
    <property type="entry name" value="Zn_clus"/>
    <property type="match status" value="1"/>
</dbReference>
<feature type="domain" description="Zn(2)-C6 fungal-type" evidence="8">
    <location>
        <begin position="30"/>
        <end position="61"/>
    </location>
</feature>
<dbReference type="SUPFAM" id="SSF57701">
    <property type="entry name" value="Zn2/Cys6 DNA-binding domain"/>
    <property type="match status" value="1"/>
</dbReference>
<dbReference type="CDD" id="cd12148">
    <property type="entry name" value="fungal_TF_MHR"/>
    <property type="match status" value="1"/>
</dbReference>
<dbReference type="GO" id="GO:0005634">
    <property type="term" value="C:nucleus"/>
    <property type="evidence" value="ECO:0007669"/>
    <property type="project" value="TreeGrafter"/>
</dbReference>